<keyword evidence="8" id="KW-1185">Reference proteome</keyword>
<evidence type="ECO:0000256" key="5">
    <source>
        <dbReference type="ARBA" id="ARBA00023136"/>
    </source>
</evidence>
<keyword evidence="4 6" id="KW-1133">Transmembrane helix</keyword>
<reference evidence="7 8" key="1">
    <citation type="submission" date="2018-02" db="EMBL/GenBank/DDBJ databases">
        <title>Genomic analysis of the strain RR4-38 isolated from a seawater recirculating aquaculture system.</title>
        <authorList>
            <person name="Kim Y.-S."/>
            <person name="Jang Y.H."/>
            <person name="Kim K.-H."/>
        </authorList>
    </citation>
    <scope>NUCLEOTIDE SEQUENCE [LARGE SCALE GENOMIC DNA]</scope>
    <source>
        <strain evidence="7 8">RR4-38</strain>
    </source>
</reference>
<organism evidence="7 8">
    <name type="scientific">Pukyongia salina</name>
    <dbReference type="NCBI Taxonomy" id="2094025"/>
    <lineage>
        <taxon>Bacteria</taxon>
        <taxon>Pseudomonadati</taxon>
        <taxon>Bacteroidota</taxon>
        <taxon>Flavobacteriia</taxon>
        <taxon>Flavobacteriales</taxon>
        <taxon>Flavobacteriaceae</taxon>
        <taxon>Pukyongia</taxon>
    </lineage>
</organism>
<evidence type="ECO:0000256" key="4">
    <source>
        <dbReference type="ARBA" id="ARBA00022989"/>
    </source>
</evidence>
<protein>
    <submittedName>
        <fullName evidence="7">YqaE/Pmp3 family membrane protein</fullName>
    </submittedName>
</protein>
<evidence type="ECO:0000256" key="2">
    <source>
        <dbReference type="ARBA" id="ARBA00009530"/>
    </source>
</evidence>
<accession>A0A2S0HU26</accession>
<evidence type="ECO:0000256" key="1">
    <source>
        <dbReference type="ARBA" id="ARBA00004370"/>
    </source>
</evidence>
<evidence type="ECO:0000256" key="3">
    <source>
        <dbReference type="ARBA" id="ARBA00022692"/>
    </source>
</evidence>
<dbReference type="RefSeq" id="WP_105214762.1">
    <property type="nucleotide sequence ID" value="NZ_CP027062.1"/>
</dbReference>
<evidence type="ECO:0000313" key="8">
    <source>
        <dbReference type="Proteomes" id="UP000238442"/>
    </source>
</evidence>
<proteinExistence type="inferred from homology"/>
<sequence>MSIWRVLLSILFPPLAVIDKGCGSVLIVLILTVCGWIPGVIAALIILNNPNR</sequence>
<dbReference type="GO" id="GO:0016020">
    <property type="term" value="C:membrane"/>
    <property type="evidence" value="ECO:0007669"/>
    <property type="project" value="UniProtKB-SubCell"/>
</dbReference>
<gene>
    <name evidence="7" type="ORF">C5O00_02840</name>
</gene>
<dbReference type="KEGG" id="aue:C5O00_02840"/>
<comment type="subcellular location">
    <subcellularLocation>
        <location evidence="1">Membrane</location>
    </subcellularLocation>
</comment>
<evidence type="ECO:0000256" key="6">
    <source>
        <dbReference type="SAM" id="Phobius"/>
    </source>
</evidence>
<dbReference type="OrthoDB" id="2692128at2"/>
<keyword evidence="5 6" id="KW-0472">Membrane</keyword>
<dbReference type="Pfam" id="PF01679">
    <property type="entry name" value="Pmp3"/>
    <property type="match status" value="1"/>
</dbReference>
<dbReference type="Proteomes" id="UP000238442">
    <property type="component" value="Chromosome"/>
</dbReference>
<keyword evidence="3 6" id="KW-0812">Transmembrane</keyword>
<dbReference type="AlphaFoldDB" id="A0A2S0HU26"/>
<comment type="similarity">
    <text evidence="2">Belongs to the UPF0057 (PMP3) family.</text>
</comment>
<evidence type="ECO:0000313" key="7">
    <source>
        <dbReference type="EMBL" id="AVI50162.1"/>
    </source>
</evidence>
<dbReference type="InterPro" id="IPR000612">
    <property type="entry name" value="PMP3"/>
</dbReference>
<dbReference type="EMBL" id="CP027062">
    <property type="protein sequence ID" value="AVI50162.1"/>
    <property type="molecule type" value="Genomic_DNA"/>
</dbReference>
<name>A0A2S0HU26_9FLAO</name>
<feature type="transmembrane region" description="Helical" evidence="6">
    <location>
        <begin position="26"/>
        <end position="47"/>
    </location>
</feature>